<evidence type="ECO:0000313" key="2">
    <source>
        <dbReference type="Proteomes" id="UP000466307"/>
    </source>
</evidence>
<reference evidence="1 2" key="1">
    <citation type="submission" date="2020-01" db="EMBL/GenBank/DDBJ databases">
        <title>Investigation of new actinobacteria for the biodesulphurisation of diesel fuel.</title>
        <authorList>
            <person name="Athi Narayanan S.M."/>
        </authorList>
    </citation>
    <scope>NUCLEOTIDE SEQUENCE [LARGE SCALE GENOMIC DNA]</scope>
    <source>
        <strain evidence="1 2">213E</strain>
    </source>
</reference>
<dbReference type="EMBL" id="JAADZU010000068">
    <property type="protein sequence ID" value="NDK91421.1"/>
    <property type="molecule type" value="Genomic_DNA"/>
</dbReference>
<protein>
    <submittedName>
        <fullName evidence="1">Uncharacterized protein</fullName>
    </submittedName>
</protein>
<gene>
    <name evidence="1" type="ORF">GYA93_17820</name>
</gene>
<dbReference type="RefSeq" id="WP_157079540.1">
    <property type="nucleotide sequence ID" value="NZ_JAADZU010000068.1"/>
</dbReference>
<dbReference type="Proteomes" id="UP000466307">
    <property type="component" value="Unassembled WGS sequence"/>
</dbReference>
<evidence type="ECO:0000313" key="1">
    <source>
        <dbReference type="EMBL" id="NDK91421.1"/>
    </source>
</evidence>
<dbReference type="AlphaFoldDB" id="A0A7K3LTS6"/>
<keyword evidence="2" id="KW-1185">Reference proteome</keyword>
<organism evidence="1 2">
    <name type="scientific">Gordonia desulfuricans</name>
    <dbReference type="NCBI Taxonomy" id="89051"/>
    <lineage>
        <taxon>Bacteria</taxon>
        <taxon>Bacillati</taxon>
        <taxon>Actinomycetota</taxon>
        <taxon>Actinomycetes</taxon>
        <taxon>Mycobacteriales</taxon>
        <taxon>Gordoniaceae</taxon>
        <taxon>Gordonia</taxon>
    </lineage>
</organism>
<comment type="caution">
    <text evidence="1">The sequence shown here is derived from an EMBL/GenBank/DDBJ whole genome shotgun (WGS) entry which is preliminary data.</text>
</comment>
<proteinExistence type="predicted"/>
<name>A0A7K3LTS6_9ACTN</name>
<accession>A0A7K3LTS6</accession>
<sequence>MPIDAEPSGLGNVSRYDAADGPRLVVLTHNKAAAMRAAGQPLYLSHFATCPHAAAWRKDK</sequence>